<dbReference type="PANTHER" id="PTHR43350:SF19">
    <property type="entry name" value="D-GULOSIDE 3-DEHYDROGENASE"/>
    <property type="match status" value="1"/>
</dbReference>
<keyword evidence="5" id="KW-0560">Oxidoreductase</keyword>
<proteinExistence type="inferred from homology"/>
<protein>
    <submittedName>
        <fullName evidence="6">Dehydrogenase</fullName>
    </submittedName>
</protein>
<gene>
    <name evidence="6" type="ORF">ACFQ4M_13515</name>
</gene>
<dbReference type="SUPFAM" id="SSF51735">
    <property type="entry name" value="NAD(P)-binding Rossmann-fold domains"/>
    <property type="match status" value="1"/>
</dbReference>
<dbReference type="PANTHER" id="PTHR43350">
    <property type="entry name" value="NAD-DEPENDENT ALCOHOL DEHYDROGENASE"/>
    <property type="match status" value="1"/>
</dbReference>
<evidence type="ECO:0000256" key="5">
    <source>
        <dbReference type="ARBA" id="ARBA00023002"/>
    </source>
</evidence>
<dbReference type="SUPFAM" id="SSF50129">
    <property type="entry name" value="GroES-like"/>
    <property type="match status" value="1"/>
</dbReference>
<evidence type="ECO:0000256" key="4">
    <source>
        <dbReference type="ARBA" id="ARBA00022833"/>
    </source>
</evidence>
<sequence>MPVPNLAFWSLPPDRGELRPAPLPPLADGDVLVRALYSAISRGTESLVFRGEVPRSEYQRMRAPFQEGEFPGPVKYGYISVGIVEDGIGSQAAALRGQTVFCLHPHQQRYIVPASAVLALPPGVPPARAVLAANMETAINACWDGSPAVGDRIAVIGAGVVGTLIAWLCARIPGTEVELIDVDAERAALATALGLVHRAPGAARPECDLVFHASGNPAGLAQALELAGQEASIIEVSWYGQRNATLALGAAFHSRRLVLRASQVGHITAPRAPRWDYRRRLELALALLVDDRLDALISGEHPFAALPALMARLAHTPAGALCERIRYD</sequence>
<comment type="similarity">
    <text evidence="2">Belongs to the zinc-containing alcohol dehydrogenase family.</text>
</comment>
<dbReference type="Gene3D" id="3.40.50.720">
    <property type="entry name" value="NAD(P)-binding Rossmann-like Domain"/>
    <property type="match status" value="1"/>
</dbReference>
<keyword evidence="4" id="KW-0862">Zinc</keyword>
<evidence type="ECO:0000256" key="2">
    <source>
        <dbReference type="ARBA" id="ARBA00008072"/>
    </source>
</evidence>
<name>A0ABW3WFY2_9RHOO</name>
<dbReference type="RefSeq" id="WP_277832318.1">
    <property type="nucleotide sequence ID" value="NZ_JARQZE010000004.1"/>
</dbReference>
<evidence type="ECO:0000313" key="7">
    <source>
        <dbReference type="Proteomes" id="UP001597158"/>
    </source>
</evidence>
<keyword evidence="7" id="KW-1185">Reference proteome</keyword>
<comment type="cofactor">
    <cofactor evidence="1">
        <name>Zn(2+)</name>
        <dbReference type="ChEBI" id="CHEBI:29105"/>
    </cofactor>
</comment>
<dbReference type="InterPro" id="IPR036291">
    <property type="entry name" value="NAD(P)-bd_dom_sf"/>
</dbReference>
<dbReference type="CDD" id="cd08255">
    <property type="entry name" value="2-desacetyl-2-hydroxyethyl_bacteriochlorophyllide_like"/>
    <property type="match status" value="1"/>
</dbReference>
<accession>A0ABW3WFY2</accession>
<reference evidence="7" key="1">
    <citation type="journal article" date="2019" name="Int. J. Syst. Evol. Microbiol.">
        <title>The Global Catalogue of Microorganisms (GCM) 10K type strain sequencing project: providing services to taxonomists for standard genome sequencing and annotation.</title>
        <authorList>
            <consortium name="The Broad Institute Genomics Platform"/>
            <consortium name="The Broad Institute Genome Sequencing Center for Infectious Disease"/>
            <person name="Wu L."/>
            <person name="Ma J."/>
        </authorList>
    </citation>
    <scope>NUCLEOTIDE SEQUENCE [LARGE SCALE GENOMIC DNA]</scope>
    <source>
        <strain evidence="7">CCUG 48884</strain>
    </source>
</reference>
<dbReference type="InterPro" id="IPR011032">
    <property type="entry name" value="GroES-like_sf"/>
</dbReference>
<organism evidence="6 7">
    <name type="scientific">Thauera mechernichensis</name>
    <dbReference type="NCBI Taxonomy" id="82788"/>
    <lineage>
        <taxon>Bacteria</taxon>
        <taxon>Pseudomonadati</taxon>
        <taxon>Pseudomonadota</taxon>
        <taxon>Betaproteobacteria</taxon>
        <taxon>Rhodocyclales</taxon>
        <taxon>Zoogloeaceae</taxon>
        <taxon>Thauera</taxon>
    </lineage>
</organism>
<dbReference type="Proteomes" id="UP001597158">
    <property type="component" value="Unassembled WGS sequence"/>
</dbReference>
<dbReference type="Gene3D" id="3.90.180.10">
    <property type="entry name" value="Medium-chain alcohol dehydrogenases, catalytic domain"/>
    <property type="match status" value="1"/>
</dbReference>
<comment type="caution">
    <text evidence="6">The sequence shown here is derived from an EMBL/GenBank/DDBJ whole genome shotgun (WGS) entry which is preliminary data.</text>
</comment>
<evidence type="ECO:0000256" key="3">
    <source>
        <dbReference type="ARBA" id="ARBA00022723"/>
    </source>
</evidence>
<keyword evidence="3" id="KW-0479">Metal-binding</keyword>
<evidence type="ECO:0000256" key="1">
    <source>
        <dbReference type="ARBA" id="ARBA00001947"/>
    </source>
</evidence>
<dbReference type="EMBL" id="JBHTMC010000026">
    <property type="protein sequence ID" value="MFD1264597.1"/>
    <property type="molecule type" value="Genomic_DNA"/>
</dbReference>
<evidence type="ECO:0000313" key="6">
    <source>
        <dbReference type="EMBL" id="MFD1264597.1"/>
    </source>
</evidence>